<evidence type="ECO:0000313" key="3">
    <source>
        <dbReference type="Proteomes" id="UP000167073"/>
    </source>
</evidence>
<dbReference type="EMBL" id="JQ596859">
    <property type="protein sequence ID" value="AFR32452.1"/>
    <property type="molecule type" value="Genomic_DNA"/>
</dbReference>
<dbReference type="KEGG" id="vg:26887545"/>
<dbReference type="GeneID" id="26887545"/>
<dbReference type="RefSeq" id="YP_009230141.1">
    <property type="nucleotide sequence ID" value="NC_029311.1"/>
</dbReference>
<evidence type="ECO:0000256" key="1">
    <source>
        <dbReference type="SAM" id="MobiDB-lite"/>
    </source>
</evidence>
<keyword evidence="3" id="KW-1185">Reference proteome</keyword>
<name>J9R048_9ALPH</name>
<sequence>MVSLTSDEFDQVDISPTSSDEFYLVPAEMQKKYMTGRGYTRIESSPEKPADRPSSSPVSPQP</sequence>
<protein>
    <submittedName>
        <fullName evidence="2">Uncharacterized protein</fullName>
    </submittedName>
</protein>
<feature type="region of interest" description="Disordered" evidence="1">
    <location>
        <begin position="34"/>
        <end position="62"/>
    </location>
</feature>
<reference evidence="2 3" key="1">
    <citation type="journal article" date="2012" name="Virology">
        <title>Analysis of the genome of leporid herpesvirus 4.</title>
        <authorList>
            <person name="Babra B."/>
            <person name="Watson G."/>
            <person name="Xu W."/>
            <person name="Jeffrey B.M."/>
            <person name="Xu J.R."/>
            <person name="Rockey D.D."/>
            <person name="Rohrmann G.F."/>
            <person name="Jin L."/>
        </authorList>
    </citation>
    <scope>NUCLEOTIDE SEQUENCE [LARGE SCALE GENOMIC DNA]</scope>
    <source>
        <strain evidence="2">LHV4012612</strain>
    </source>
</reference>
<feature type="compositionally biased region" description="Polar residues" evidence="1">
    <location>
        <begin position="53"/>
        <end position="62"/>
    </location>
</feature>
<evidence type="ECO:0000313" key="2">
    <source>
        <dbReference type="EMBL" id="AFR32452.1"/>
    </source>
</evidence>
<accession>J9R048</accession>
<proteinExistence type="predicted"/>
<dbReference type="Proteomes" id="UP000167073">
    <property type="component" value="Segment"/>
</dbReference>
<organism evidence="2 3">
    <name type="scientific">Leporid alphaherpesvirus 4</name>
    <dbReference type="NCBI Taxonomy" id="481315"/>
    <lineage>
        <taxon>Viruses</taxon>
        <taxon>Duplodnaviria</taxon>
        <taxon>Heunggongvirae</taxon>
        <taxon>Peploviricota</taxon>
        <taxon>Herviviricetes</taxon>
        <taxon>Herpesvirales</taxon>
        <taxon>Orthoherpesviridae</taxon>
        <taxon>Alphaherpesvirinae</taxon>
        <taxon>Simplexvirus</taxon>
        <taxon>Simplexvirus leporidalpha4</taxon>
    </lineage>
</organism>